<reference evidence="6" key="1">
    <citation type="submission" date="2016-10" db="EMBL/GenBank/DDBJ databases">
        <authorList>
            <person name="Varghese N."/>
            <person name="Submissions S."/>
        </authorList>
    </citation>
    <scope>NUCLEOTIDE SEQUENCE [LARGE SCALE GENOMIC DNA]</scope>
    <source>
        <strain evidence="6">DSM 26921</strain>
    </source>
</reference>
<keyword evidence="6" id="KW-1185">Reference proteome</keyword>
<evidence type="ECO:0000256" key="2">
    <source>
        <dbReference type="ARBA" id="ARBA00022676"/>
    </source>
</evidence>
<dbReference type="CDD" id="cd03801">
    <property type="entry name" value="GT4_PimA-like"/>
    <property type="match status" value="1"/>
</dbReference>
<evidence type="ECO:0000313" key="6">
    <source>
        <dbReference type="Proteomes" id="UP000199658"/>
    </source>
</evidence>
<accession>A0A1I6FY75</accession>
<keyword evidence="3 5" id="KW-0808">Transferase</keyword>
<evidence type="ECO:0000256" key="3">
    <source>
        <dbReference type="ARBA" id="ARBA00022679"/>
    </source>
</evidence>
<sequence>MTKTPPLFVTNFNKNFTGVSATAAGVVRAQAKGMRLHLVGHPLPGCPDPIDLPTARALSRLAPDNHPFAIWHVRRNTEMRAAIWARDILRIPIRIVFTSAAQRRHSAFPRWLISRMDAVIATTDAAATYVPHVRAVVPHGVDTDAFHPAPDRASAWAATGFPGTRGIATVGRIRSEKGTDQFVDAMIRVLPDHPDTTALVIGRAGGSNETFLTDLRSRIAKANLTDRILFPGEIEPNQLRMIMRGLSLLVPLPRYEGYGMTPLEAMASGVPFVATDTGYFKAFSAQGKAGCVVPLGDIDGAVAHVQHLLGDSRQLKKMSDRALEVVRAQYGIQTEVNGINAVYNQLWNEAASG</sequence>
<dbReference type="OrthoDB" id="5490290at2"/>
<dbReference type="AlphaFoldDB" id="A0A1I6FY75"/>
<dbReference type="EMBL" id="FOYO01000001">
    <property type="protein sequence ID" value="SFR34902.1"/>
    <property type="molecule type" value="Genomic_DNA"/>
</dbReference>
<dbReference type="GO" id="GO:0016757">
    <property type="term" value="F:glycosyltransferase activity"/>
    <property type="evidence" value="ECO:0007669"/>
    <property type="project" value="UniProtKB-KW"/>
</dbReference>
<dbReference type="InterPro" id="IPR001296">
    <property type="entry name" value="Glyco_trans_1"/>
</dbReference>
<dbReference type="STRING" id="670154.SAMN04488002_0553"/>
<keyword evidence="2 5" id="KW-0328">Glycosyltransferase</keyword>
<dbReference type="SUPFAM" id="SSF53756">
    <property type="entry name" value="UDP-Glycosyltransferase/glycogen phosphorylase"/>
    <property type="match status" value="1"/>
</dbReference>
<dbReference type="PANTHER" id="PTHR12526:SF640">
    <property type="entry name" value="COLANIC ACID BIOSYNTHESIS GLYCOSYLTRANSFERASE WCAL-RELATED"/>
    <property type="match status" value="1"/>
</dbReference>
<protein>
    <submittedName>
        <fullName evidence="5">Mannosyltransferase</fullName>
    </submittedName>
</protein>
<name>A0A1I6FY75_9RHOB</name>
<feature type="domain" description="Glycosyl transferase family 1" evidence="4">
    <location>
        <begin position="167"/>
        <end position="322"/>
    </location>
</feature>
<evidence type="ECO:0000259" key="4">
    <source>
        <dbReference type="Pfam" id="PF00534"/>
    </source>
</evidence>
<dbReference type="Pfam" id="PF00534">
    <property type="entry name" value="Glycos_transf_1"/>
    <property type="match status" value="1"/>
</dbReference>
<dbReference type="RefSeq" id="WP_090212208.1">
    <property type="nucleotide sequence ID" value="NZ_FOYO01000001.1"/>
</dbReference>
<comment type="similarity">
    <text evidence="1">Belongs to the glycosyltransferase group 1 family. Glycosyltransferase 4 subfamily.</text>
</comment>
<evidence type="ECO:0000313" key="5">
    <source>
        <dbReference type="EMBL" id="SFR34902.1"/>
    </source>
</evidence>
<dbReference type="Proteomes" id="UP000199658">
    <property type="component" value="Unassembled WGS sequence"/>
</dbReference>
<proteinExistence type="inferred from homology"/>
<organism evidence="5 6">
    <name type="scientific">Litoreibacter janthinus</name>
    <dbReference type="NCBI Taxonomy" id="670154"/>
    <lineage>
        <taxon>Bacteria</taxon>
        <taxon>Pseudomonadati</taxon>
        <taxon>Pseudomonadota</taxon>
        <taxon>Alphaproteobacteria</taxon>
        <taxon>Rhodobacterales</taxon>
        <taxon>Roseobacteraceae</taxon>
        <taxon>Litoreibacter</taxon>
    </lineage>
</organism>
<gene>
    <name evidence="5" type="ORF">SAMN04488002_0553</name>
</gene>
<evidence type="ECO:0000256" key="1">
    <source>
        <dbReference type="ARBA" id="ARBA00009481"/>
    </source>
</evidence>
<dbReference type="PANTHER" id="PTHR12526">
    <property type="entry name" value="GLYCOSYLTRANSFERASE"/>
    <property type="match status" value="1"/>
</dbReference>
<dbReference type="Gene3D" id="3.40.50.2000">
    <property type="entry name" value="Glycogen Phosphorylase B"/>
    <property type="match status" value="1"/>
</dbReference>